<dbReference type="AlphaFoldDB" id="A0A4U3LUG4"/>
<sequence length="1005" mass="112202">MSPHEVIGEFALGLVVNAVSRGAGMLAALLPVGEPVSEQTWSRGAVNLTVQAELEDHDLSPELLTRIGDFLRQSPEAQHLAEAALLVTLMRGDTESIQSKFRAEVRAALILTIAPHPNDMPAVAGAITAGLLAAARGLYGNAKSRFSRGTGDGAKSYLEQAANRELLAQALQSKLNLVDFAAFVGSYRNLVQQKTEILTLAQLDQQRSIRLQDVYVAPDLQAIDGGWDSVANSDRLDLRDVFELSARTVVLGDPGAGKSTLIQHLMHETSSATEQNARVPFLVELRRYNDAKTRDPRRILDHIESCMAEDYQLVPPPGCIEWLLISGRAVVMFDGLDEVVNGTSRAAVKDSVLAFASLYAATPMVVTSRSVGYDIASLSRTDFTHFRILPFSDDQIRRYCESWFRIDARLTSQVLEQRVNSFVAESEEHAPDLRANPLMLSLLCAIYMGERSIPENRPELYEKCAALLFDRWDALRRIDTPPAFKADAKIALCEIALWIYQSAERQQGVTEAALVQRLTRFWQEQRLPDVLAAREAAQELVSLWRGRAWLITDLSSGPTSQPIFAFTHRTFLEYFAAVELVRRAGGPKELLAKLAPHLEIAEWEVIGEVSVAVLDSFQHRGAERFVLELCRRAGQSTQKRRYMLTAFALRLREFGLLTPRAVERLTSQVLRTYLQSQNPGRDYREIRAFSIRWSYWEDRDLPASSEDLPGALKESLGKVAGDPQSPDDISPFHGELLLLNLVSQFPDAMRVVEQLIEELWELINKPDVQRGPSYRLFACLPALVRLAGRPTEDVVAQTQDLISKLHAQDATESLYDSGPLTVLAAVARGMTVGDDVLDELPWQLFVARDSILVSNFVNLDTVPRLQPLLDGSPTADWIEARLRAFSLRFIAAVEDLSASRIEVWINSSDLVPIERIFERLVNETVPAAPEIATAYWLLATLMSQANEVRLNDALPIWLGEMFARLPSEFRRLLVTTYRRRPAQPGHLPDEIVRLSESPPQLVELD</sequence>
<feature type="domain" description="NACHT" evidence="1">
    <location>
        <begin position="246"/>
        <end position="445"/>
    </location>
</feature>
<evidence type="ECO:0000313" key="3">
    <source>
        <dbReference type="Proteomes" id="UP000305836"/>
    </source>
</evidence>
<name>A0A4U3LUG4_9ACTN</name>
<accession>A0A4U3LUG4</accession>
<dbReference type="InterPro" id="IPR007111">
    <property type="entry name" value="NACHT_NTPase"/>
</dbReference>
<dbReference type="Proteomes" id="UP000305836">
    <property type="component" value="Unassembled WGS sequence"/>
</dbReference>
<proteinExistence type="predicted"/>
<comment type="caution">
    <text evidence="2">The sequence shown here is derived from an EMBL/GenBank/DDBJ whole genome shotgun (WGS) entry which is preliminary data.</text>
</comment>
<dbReference type="PANTHER" id="PTHR46844:SF1">
    <property type="entry name" value="SLR5058 PROTEIN"/>
    <property type="match status" value="1"/>
</dbReference>
<dbReference type="Pfam" id="PF05729">
    <property type="entry name" value="NACHT"/>
    <property type="match status" value="1"/>
</dbReference>
<dbReference type="SUPFAM" id="SSF52540">
    <property type="entry name" value="P-loop containing nucleoside triphosphate hydrolases"/>
    <property type="match status" value="1"/>
</dbReference>
<dbReference type="OrthoDB" id="5379188at2"/>
<dbReference type="PANTHER" id="PTHR46844">
    <property type="entry name" value="SLR5058 PROTEIN"/>
    <property type="match status" value="1"/>
</dbReference>
<evidence type="ECO:0000259" key="1">
    <source>
        <dbReference type="PROSITE" id="PS50837"/>
    </source>
</evidence>
<evidence type="ECO:0000313" key="2">
    <source>
        <dbReference type="EMBL" id="TKK78187.1"/>
    </source>
</evidence>
<keyword evidence="3" id="KW-1185">Reference proteome</keyword>
<gene>
    <name evidence="2" type="ORF">FDA38_24145</name>
</gene>
<reference evidence="2 3" key="1">
    <citation type="submission" date="2019-04" db="EMBL/GenBank/DDBJ databases">
        <title>Kribbella sp. NEAU-THZ 27 nov., a novel actinomycete isolated from soil.</title>
        <authorList>
            <person name="Duan L."/>
        </authorList>
    </citation>
    <scope>NUCLEOTIDE SEQUENCE [LARGE SCALE GENOMIC DNA]</scope>
    <source>
        <strain evidence="3">NEAU-THZ27</strain>
    </source>
</reference>
<organism evidence="2 3">
    <name type="scientific">Kribbella jiaozuonensis</name>
    <dbReference type="NCBI Taxonomy" id="2575441"/>
    <lineage>
        <taxon>Bacteria</taxon>
        <taxon>Bacillati</taxon>
        <taxon>Actinomycetota</taxon>
        <taxon>Actinomycetes</taxon>
        <taxon>Propionibacteriales</taxon>
        <taxon>Kribbellaceae</taxon>
        <taxon>Kribbella</taxon>
    </lineage>
</organism>
<protein>
    <submittedName>
        <fullName evidence="2">NACHT domain-containing protein</fullName>
    </submittedName>
</protein>
<dbReference type="Gene3D" id="3.40.50.300">
    <property type="entry name" value="P-loop containing nucleotide triphosphate hydrolases"/>
    <property type="match status" value="1"/>
</dbReference>
<dbReference type="EMBL" id="SZPZ01000003">
    <property type="protein sequence ID" value="TKK78187.1"/>
    <property type="molecule type" value="Genomic_DNA"/>
</dbReference>
<dbReference type="InterPro" id="IPR027417">
    <property type="entry name" value="P-loop_NTPase"/>
</dbReference>
<dbReference type="RefSeq" id="WP_137256344.1">
    <property type="nucleotide sequence ID" value="NZ_JBHSPQ010000002.1"/>
</dbReference>
<dbReference type="PROSITE" id="PS50837">
    <property type="entry name" value="NACHT"/>
    <property type="match status" value="1"/>
</dbReference>